<name>A0ABD5XMG0_9EURY</name>
<evidence type="ECO:0000313" key="4">
    <source>
        <dbReference type="Proteomes" id="UP001596368"/>
    </source>
</evidence>
<dbReference type="RefSeq" id="WP_284012089.1">
    <property type="nucleotide sequence ID" value="NZ_CP126156.1"/>
</dbReference>
<keyword evidence="4" id="KW-1185">Reference proteome</keyword>
<proteinExistence type="predicted"/>
<dbReference type="GeneID" id="81122035"/>
<evidence type="ECO:0000256" key="2">
    <source>
        <dbReference type="SAM" id="MobiDB-lite"/>
    </source>
</evidence>
<accession>A0ABD5XMG0</accession>
<feature type="compositionally biased region" description="Acidic residues" evidence="2">
    <location>
        <begin position="135"/>
        <end position="149"/>
    </location>
</feature>
<keyword evidence="1" id="KW-0175">Coiled coil</keyword>
<evidence type="ECO:0000256" key="1">
    <source>
        <dbReference type="SAM" id="Coils"/>
    </source>
</evidence>
<dbReference type="EMBL" id="JBHSZG010000001">
    <property type="protein sequence ID" value="MFC7136380.1"/>
    <property type="molecule type" value="Genomic_DNA"/>
</dbReference>
<protein>
    <submittedName>
        <fullName evidence="3">DUF5790 family protein</fullName>
    </submittedName>
</protein>
<dbReference type="InterPro" id="IPR043808">
    <property type="entry name" value="DUF5790"/>
</dbReference>
<dbReference type="Pfam" id="PF19103">
    <property type="entry name" value="DUF5790"/>
    <property type="match status" value="1"/>
</dbReference>
<dbReference type="AlphaFoldDB" id="A0ABD5XMG0"/>
<comment type="caution">
    <text evidence="3">The sequence shown here is derived from an EMBL/GenBank/DDBJ whole genome shotgun (WGS) entry which is preliminary data.</text>
</comment>
<dbReference type="Proteomes" id="UP001596368">
    <property type="component" value="Unassembled WGS sequence"/>
</dbReference>
<organism evidence="3 4">
    <name type="scientific">Halobaculum litoreum</name>
    <dbReference type="NCBI Taxonomy" id="3031998"/>
    <lineage>
        <taxon>Archaea</taxon>
        <taxon>Methanobacteriati</taxon>
        <taxon>Methanobacteriota</taxon>
        <taxon>Stenosarchaea group</taxon>
        <taxon>Halobacteria</taxon>
        <taxon>Halobacteriales</taxon>
        <taxon>Haloferacaceae</taxon>
        <taxon>Halobaculum</taxon>
    </lineage>
</organism>
<reference evidence="3 4" key="1">
    <citation type="journal article" date="2019" name="Int. J. Syst. Evol. Microbiol.">
        <title>The Global Catalogue of Microorganisms (GCM) 10K type strain sequencing project: providing services to taxonomists for standard genome sequencing and annotation.</title>
        <authorList>
            <consortium name="The Broad Institute Genomics Platform"/>
            <consortium name="The Broad Institute Genome Sequencing Center for Infectious Disease"/>
            <person name="Wu L."/>
            <person name="Ma J."/>
        </authorList>
    </citation>
    <scope>NUCLEOTIDE SEQUENCE [LARGE SCALE GENOMIC DNA]</scope>
    <source>
        <strain evidence="3 4">DT92</strain>
    </source>
</reference>
<feature type="region of interest" description="Disordered" evidence="2">
    <location>
        <begin position="123"/>
        <end position="149"/>
    </location>
</feature>
<gene>
    <name evidence="3" type="ORF">ACFQRB_07190</name>
</gene>
<evidence type="ECO:0000313" key="3">
    <source>
        <dbReference type="EMBL" id="MFC7136380.1"/>
    </source>
</evidence>
<feature type="coiled-coil region" evidence="1">
    <location>
        <begin position="87"/>
        <end position="117"/>
    </location>
</feature>
<sequence length="149" mass="15891">MAQSTFDDDDLFGEAADEMRADVEEHLASAKATLPTADAVWETDADNVLGALNGLRSALDTGDAVEELRQAKKQYVMGERAGAFEDDEELADEIEALQELVETLEDAHEQVGELASLVPQLKSDLEDAHAGGVDAEADAEADGEEEAEA</sequence>